<organism evidence="1 2">
    <name type="scientific">Candidatus Gottesmanbacteria bacterium GW2011_GWA1_43_11</name>
    <dbReference type="NCBI Taxonomy" id="1618436"/>
    <lineage>
        <taxon>Bacteria</taxon>
        <taxon>Candidatus Gottesmaniibacteriota</taxon>
    </lineage>
</organism>
<accession>A0A0G1CF52</accession>
<proteinExistence type="predicted"/>
<evidence type="ECO:0000313" key="1">
    <source>
        <dbReference type="EMBL" id="KKS84099.1"/>
    </source>
</evidence>
<gene>
    <name evidence="1" type="ORF">UV59_C0027G0027</name>
</gene>
<dbReference type="AlphaFoldDB" id="A0A0G1CF52"/>
<protein>
    <submittedName>
        <fullName evidence="1">Uncharacterized protein</fullName>
    </submittedName>
</protein>
<name>A0A0G1CF52_9BACT</name>
<dbReference type="Proteomes" id="UP000034543">
    <property type="component" value="Unassembled WGS sequence"/>
</dbReference>
<comment type="caution">
    <text evidence="1">The sequence shown here is derived from an EMBL/GenBank/DDBJ whole genome shotgun (WGS) entry which is preliminary data.</text>
</comment>
<dbReference type="EMBL" id="LCFB01000027">
    <property type="protein sequence ID" value="KKS84099.1"/>
    <property type="molecule type" value="Genomic_DNA"/>
</dbReference>
<dbReference type="STRING" id="1618436.UV59_C0027G0027"/>
<sequence>MPKLIEGRNYEVGVNPDGSEIKIYCGELKTHKTTVLPPEPYMGKQWLQSKLPCPFPEGTRIYRGTQHMIIKNGVEVKTG</sequence>
<evidence type="ECO:0000313" key="2">
    <source>
        <dbReference type="Proteomes" id="UP000034543"/>
    </source>
</evidence>
<reference evidence="1 2" key="1">
    <citation type="journal article" date="2015" name="Nature">
        <title>rRNA introns, odd ribosomes, and small enigmatic genomes across a large radiation of phyla.</title>
        <authorList>
            <person name="Brown C.T."/>
            <person name="Hug L.A."/>
            <person name="Thomas B.C."/>
            <person name="Sharon I."/>
            <person name="Castelle C.J."/>
            <person name="Singh A."/>
            <person name="Wilkins M.J."/>
            <person name="Williams K.H."/>
            <person name="Banfield J.F."/>
        </authorList>
    </citation>
    <scope>NUCLEOTIDE SEQUENCE [LARGE SCALE GENOMIC DNA]</scope>
</reference>